<reference evidence="1" key="1">
    <citation type="submission" date="2018-06" db="EMBL/GenBank/DDBJ databases">
        <authorList>
            <person name="Zhirakovskaya E."/>
        </authorList>
    </citation>
    <scope>NUCLEOTIDE SEQUENCE</scope>
</reference>
<organism evidence="1">
    <name type="scientific">hydrothermal vent metagenome</name>
    <dbReference type="NCBI Taxonomy" id="652676"/>
    <lineage>
        <taxon>unclassified sequences</taxon>
        <taxon>metagenomes</taxon>
        <taxon>ecological metagenomes</taxon>
    </lineage>
</organism>
<accession>A0A3B0V670</accession>
<gene>
    <name evidence="1" type="ORF">MNBD_GAMMA01-1580</name>
</gene>
<dbReference type="SUPFAM" id="SSF75169">
    <property type="entry name" value="DsrEFH-like"/>
    <property type="match status" value="1"/>
</dbReference>
<dbReference type="AlphaFoldDB" id="A0A3B0V670"/>
<evidence type="ECO:0000313" key="1">
    <source>
        <dbReference type="EMBL" id="VAW34272.1"/>
    </source>
</evidence>
<proteinExistence type="predicted"/>
<dbReference type="InterPro" id="IPR027396">
    <property type="entry name" value="DsrEFH-like"/>
</dbReference>
<dbReference type="Gene3D" id="3.40.1260.10">
    <property type="entry name" value="DsrEFH-like"/>
    <property type="match status" value="1"/>
</dbReference>
<name>A0A3B0V670_9ZZZZ</name>
<sequence length="99" mass="11255">MKALALITAAGNTDVTQWQFNKIMAAIAYDLELNIVFMCAGVEQLTNNKIWKCLELYGVENIFVLEQNLYTPQNYLFGATKIDTNRLQQLIQLSDIIIP</sequence>
<protein>
    <submittedName>
        <fullName evidence="1">Uncharacterized protein</fullName>
    </submittedName>
</protein>
<dbReference type="EMBL" id="UOEW01000069">
    <property type="protein sequence ID" value="VAW34272.1"/>
    <property type="molecule type" value="Genomic_DNA"/>
</dbReference>